<name>C2XVR5_BACMY</name>
<organism evidence="1">
    <name type="scientific">Bacillus mycoides</name>
    <dbReference type="NCBI Taxonomy" id="1405"/>
    <lineage>
        <taxon>Bacteria</taxon>
        <taxon>Bacillati</taxon>
        <taxon>Bacillota</taxon>
        <taxon>Bacilli</taxon>
        <taxon>Bacillales</taxon>
        <taxon>Bacillaceae</taxon>
        <taxon>Bacillus</taxon>
        <taxon>Bacillus cereus group</taxon>
    </lineage>
</organism>
<dbReference type="EMBL" id="ACMP01000081">
    <property type="protein sequence ID" value="EEL70233.1"/>
    <property type="molecule type" value="Genomic_DNA"/>
</dbReference>
<accession>C2XVR5</accession>
<accession>C2PXC2</accession>
<dbReference type="AlphaFoldDB" id="C2XVR5"/>
<evidence type="ECO:0000313" key="1">
    <source>
        <dbReference type="EMBL" id="EEL70233.1"/>
    </source>
</evidence>
<sequence>MHDIFFILDQRDILRILKIVIFVIITYNKGYRGYTGEL</sequence>
<reference evidence="1" key="1">
    <citation type="journal article" date="2012" name="Genome Res.">
        <title>Genomic characterization of the Bacillus cereus sensu lato species: Backdrop to the evolution of Bacillus anthracis.</title>
        <authorList>
            <person name="Zwick M.E."/>
            <person name="Joseph S.J."/>
            <person name="Didelot X."/>
            <person name="Chen P.E."/>
            <person name="Bishop-Lilly K.A."/>
            <person name="Stewart A.C."/>
            <person name="Willner K."/>
            <person name="Nolan N."/>
            <person name="Lentz S."/>
            <person name="Thomason M.K."/>
            <person name="Sozhamannan S."/>
            <person name="Mateczun A.J."/>
            <person name="Du L."/>
            <person name="Read T.D."/>
        </authorList>
    </citation>
    <scope>NUCLEOTIDE SEQUENCE [LARGE SCALE GENOMIC DNA]</scope>
    <source>
        <strain evidence="1">AH603</strain>
    </source>
</reference>
<comment type="caution">
    <text evidence="1">The sequence shown here is derived from an EMBL/GenBank/DDBJ whole genome shotgun (WGS) entry which is preliminary data.</text>
</comment>
<dbReference type="Proteomes" id="UP000001753">
    <property type="component" value="Chromosome"/>
</dbReference>
<gene>
    <name evidence="1" type="ORF">bcere0026_27900</name>
</gene>
<protein>
    <submittedName>
        <fullName evidence="1">Uncharacterized protein</fullName>
    </submittedName>
</protein>
<dbReference type="HOGENOM" id="CLU_219948_0_0_9"/>
<proteinExistence type="predicted"/>